<dbReference type="InterPro" id="IPR023695">
    <property type="entry name" value="Thiosulf_sulfurTrfase"/>
</dbReference>
<proteinExistence type="predicted"/>
<accession>A0ABT0E617</accession>
<keyword evidence="1" id="KW-0963">Cytoplasm</keyword>
<dbReference type="PANTHER" id="PTHR43031:SF6">
    <property type="entry name" value="THIOSULFATE SULFURTRANSFERASE GLPE"/>
    <property type="match status" value="1"/>
</dbReference>
<evidence type="ECO:0000313" key="4">
    <source>
        <dbReference type="EMBL" id="MCK0537275.1"/>
    </source>
</evidence>
<dbReference type="PROSITE" id="PS50206">
    <property type="entry name" value="RHODANESE_3"/>
    <property type="match status" value="1"/>
</dbReference>
<evidence type="ECO:0000313" key="5">
    <source>
        <dbReference type="Proteomes" id="UP001165524"/>
    </source>
</evidence>
<dbReference type="EMBL" id="JALKII010000003">
    <property type="protein sequence ID" value="MCK0537275.1"/>
    <property type="molecule type" value="Genomic_DNA"/>
</dbReference>
<dbReference type="InterPro" id="IPR036873">
    <property type="entry name" value="Rhodanese-like_dom_sf"/>
</dbReference>
<dbReference type="PANTHER" id="PTHR43031">
    <property type="entry name" value="FAD-DEPENDENT OXIDOREDUCTASE"/>
    <property type="match status" value="1"/>
</dbReference>
<dbReference type="CDD" id="cd01444">
    <property type="entry name" value="GlpE_ST"/>
    <property type="match status" value="1"/>
</dbReference>
<dbReference type="InterPro" id="IPR001763">
    <property type="entry name" value="Rhodanese-like_dom"/>
</dbReference>
<feature type="domain" description="Rhodanese" evidence="3">
    <location>
        <begin position="16"/>
        <end position="104"/>
    </location>
</feature>
<organism evidence="4 5">
    <name type="scientific">Alcanivorax quisquiliarum</name>
    <dbReference type="NCBI Taxonomy" id="2933565"/>
    <lineage>
        <taxon>Bacteria</taxon>
        <taxon>Pseudomonadati</taxon>
        <taxon>Pseudomonadota</taxon>
        <taxon>Gammaproteobacteria</taxon>
        <taxon>Oceanospirillales</taxon>
        <taxon>Alcanivoracaceae</taxon>
        <taxon>Alcanivorax</taxon>
    </lineage>
</organism>
<keyword evidence="2" id="KW-0808">Transferase</keyword>
<dbReference type="Proteomes" id="UP001165524">
    <property type="component" value="Unassembled WGS sequence"/>
</dbReference>
<gene>
    <name evidence="4" type="ORF">MU846_06080</name>
</gene>
<evidence type="ECO:0000256" key="1">
    <source>
        <dbReference type="ARBA" id="ARBA00022490"/>
    </source>
</evidence>
<dbReference type="Pfam" id="PF00581">
    <property type="entry name" value="Rhodanese"/>
    <property type="match status" value="1"/>
</dbReference>
<dbReference type="InterPro" id="IPR050229">
    <property type="entry name" value="GlpE_sulfurtransferase"/>
</dbReference>
<dbReference type="SMART" id="SM00450">
    <property type="entry name" value="RHOD"/>
    <property type="match status" value="1"/>
</dbReference>
<reference evidence="4" key="1">
    <citation type="submission" date="2022-04" db="EMBL/GenBank/DDBJ databases">
        <title>Alcanivorax sp. CY1518 draft genome sequence.</title>
        <authorList>
            <person name="Zhao G."/>
            <person name="An M."/>
        </authorList>
    </citation>
    <scope>NUCLEOTIDE SEQUENCE</scope>
    <source>
        <strain evidence="4">CY1518</strain>
    </source>
</reference>
<dbReference type="RefSeq" id="WP_246950327.1">
    <property type="nucleotide sequence ID" value="NZ_JALKII010000003.1"/>
</dbReference>
<dbReference type="Gene3D" id="3.40.250.10">
    <property type="entry name" value="Rhodanese-like domain"/>
    <property type="match status" value="1"/>
</dbReference>
<protein>
    <submittedName>
        <fullName evidence="4">Thiosulfate sulfurtransferase</fullName>
    </submittedName>
</protein>
<keyword evidence="5" id="KW-1185">Reference proteome</keyword>
<dbReference type="SUPFAM" id="SSF52821">
    <property type="entry name" value="Rhodanese/Cell cycle control phosphatase"/>
    <property type="match status" value="1"/>
</dbReference>
<name>A0ABT0E617_9GAMM</name>
<comment type="caution">
    <text evidence="4">The sequence shown here is derived from an EMBL/GenBank/DDBJ whole genome shotgun (WGS) entry which is preliminary data.</text>
</comment>
<evidence type="ECO:0000259" key="3">
    <source>
        <dbReference type="PROSITE" id="PS50206"/>
    </source>
</evidence>
<sequence>MNPLEISPNEAQALLDDDGTLFVDIRDAGSYASAHIRGAQHLSHLAMDAFLAGTERSKRIVVCCYHGHSSLDAAAFLREQGFEHAVSLTGGFEYWRQVCPDACASAT</sequence>
<evidence type="ECO:0000256" key="2">
    <source>
        <dbReference type="ARBA" id="ARBA00022679"/>
    </source>
</evidence>